<keyword evidence="6" id="KW-1185">Reference proteome</keyword>
<gene>
    <name evidence="5" type="ORF">HU830_02870</name>
</gene>
<dbReference type="Proteomes" id="UP000563523">
    <property type="component" value="Unassembled WGS sequence"/>
</dbReference>
<organism evidence="5 6">
    <name type="scientific">Bombilactobacillus apium</name>
    <dbReference type="NCBI Taxonomy" id="2675299"/>
    <lineage>
        <taxon>Bacteria</taxon>
        <taxon>Bacillati</taxon>
        <taxon>Bacillota</taxon>
        <taxon>Bacilli</taxon>
        <taxon>Lactobacillales</taxon>
        <taxon>Lactobacillaceae</taxon>
        <taxon>Bombilactobacillus</taxon>
    </lineage>
</organism>
<dbReference type="GO" id="GO:0005524">
    <property type="term" value="F:ATP binding"/>
    <property type="evidence" value="ECO:0007669"/>
    <property type="project" value="UniProtKB-KW"/>
</dbReference>
<dbReference type="InterPro" id="IPR017871">
    <property type="entry name" value="ABC_transporter-like_CS"/>
</dbReference>
<proteinExistence type="predicted"/>
<dbReference type="PROSITE" id="PS50893">
    <property type="entry name" value="ABC_TRANSPORTER_2"/>
    <property type="match status" value="1"/>
</dbReference>
<dbReference type="SMART" id="SM00382">
    <property type="entry name" value="AAA"/>
    <property type="match status" value="1"/>
</dbReference>
<dbReference type="CDD" id="cd03230">
    <property type="entry name" value="ABC_DR_subfamily_A"/>
    <property type="match status" value="1"/>
</dbReference>
<protein>
    <submittedName>
        <fullName evidence="5">ABC transporter ATP-binding protein</fullName>
    </submittedName>
</protein>
<dbReference type="InterPro" id="IPR003439">
    <property type="entry name" value="ABC_transporter-like_ATP-bd"/>
</dbReference>
<dbReference type="Gene3D" id="3.40.50.300">
    <property type="entry name" value="P-loop containing nucleotide triphosphate hydrolases"/>
    <property type="match status" value="1"/>
</dbReference>
<dbReference type="SUPFAM" id="SSF52540">
    <property type="entry name" value="P-loop containing nucleoside triphosphate hydrolases"/>
    <property type="match status" value="1"/>
</dbReference>
<name>A0A850R9Q6_9LACO</name>
<dbReference type="InterPro" id="IPR027417">
    <property type="entry name" value="P-loop_NTPase"/>
</dbReference>
<evidence type="ECO:0000259" key="4">
    <source>
        <dbReference type="PROSITE" id="PS50893"/>
    </source>
</evidence>
<dbReference type="Pfam" id="PF00005">
    <property type="entry name" value="ABC_tran"/>
    <property type="match status" value="1"/>
</dbReference>
<keyword evidence="1" id="KW-0813">Transport</keyword>
<dbReference type="PROSITE" id="PS00211">
    <property type="entry name" value="ABC_TRANSPORTER_1"/>
    <property type="match status" value="1"/>
</dbReference>
<dbReference type="AlphaFoldDB" id="A0A850R9Q6"/>
<comment type="caution">
    <text evidence="5">The sequence shown here is derived from an EMBL/GenBank/DDBJ whole genome shotgun (WGS) entry which is preliminary data.</text>
</comment>
<evidence type="ECO:0000256" key="3">
    <source>
        <dbReference type="ARBA" id="ARBA00022840"/>
    </source>
</evidence>
<evidence type="ECO:0000256" key="1">
    <source>
        <dbReference type="ARBA" id="ARBA00022448"/>
    </source>
</evidence>
<dbReference type="PANTHER" id="PTHR42711:SF17">
    <property type="entry name" value="ABC TRANSPORTER ATP-BINDING PROTEIN"/>
    <property type="match status" value="1"/>
</dbReference>
<evidence type="ECO:0000313" key="5">
    <source>
        <dbReference type="EMBL" id="NVY96126.1"/>
    </source>
</evidence>
<accession>A0A850R9Q6</accession>
<evidence type="ECO:0000313" key="6">
    <source>
        <dbReference type="Proteomes" id="UP000563523"/>
    </source>
</evidence>
<dbReference type="RefSeq" id="WP_176942285.1">
    <property type="nucleotide sequence ID" value="NZ_JABZEC010000002.1"/>
</dbReference>
<dbReference type="EMBL" id="JABZEC010000002">
    <property type="protein sequence ID" value="NVY96126.1"/>
    <property type="molecule type" value="Genomic_DNA"/>
</dbReference>
<keyword evidence="3 5" id="KW-0067">ATP-binding</keyword>
<reference evidence="5 6" key="1">
    <citation type="submission" date="2020-06" db="EMBL/GenBank/DDBJ databases">
        <authorList>
            <person name="Kang J."/>
        </authorList>
    </citation>
    <scope>NUCLEOTIDE SEQUENCE [LARGE SCALE GENOMIC DNA]</scope>
    <source>
        <strain evidence="5 6">DCY120</strain>
    </source>
</reference>
<keyword evidence="2" id="KW-0547">Nucleotide-binding</keyword>
<evidence type="ECO:0000256" key="2">
    <source>
        <dbReference type="ARBA" id="ARBA00022741"/>
    </source>
</evidence>
<dbReference type="InterPro" id="IPR050763">
    <property type="entry name" value="ABC_transporter_ATP-binding"/>
</dbReference>
<dbReference type="PANTHER" id="PTHR42711">
    <property type="entry name" value="ABC TRANSPORTER ATP-BINDING PROTEIN"/>
    <property type="match status" value="1"/>
</dbReference>
<feature type="domain" description="ABC transporter" evidence="4">
    <location>
        <begin position="2"/>
        <end position="217"/>
    </location>
</feature>
<dbReference type="InterPro" id="IPR003593">
    <property type="entry name" value="AAA+_ATPase"/>
</dbReference>
<sequence length="222" mass="24799">MLEVKNVYKKFKDKQVLKGVSFNIKKANNVALLGNNGAGKSTLIKIISGEITTDSGSIKTNLKFDSEMGIMPQDDILIDDLRVEEIVALKLSMCNLKTDNCQQLLQKVELENFSRSYISTLSGGQKRRLSLLLSILNNPEIVFLDEPTTGMDLNAVDNFWDLMKKSAFTSVIITHDFNQIDNFFDQVCILNEGVIAANIAISEIHDSGQTVEEYYRQVVRGG</sequence>
<dbReference type="GO" id="GO:0016887">
    <property type="term" value="F:ATP hydrolysis activity"/>
    <property type="evidence" value="ECO:0007669"/>
    <property type="project" value="InterPro"/>
</dbReference>